<protein>
    <recommendedName>
        <fullName evidence="3">Maturase K</fullName>
    </recommendedName>
</protein>
<dbReference type="Proteomes" id="UP001314170">
    <property type="component" value="Unassembled WGS sequence"/>
</dbReference>
<evidence type="ECO:0000313" key="1">
    <source>
        <dbReference type="EMBL" id="CAK7336988.1"/>
    </source>
</evidence>
<organism evidence="1 2">
    <name type="scientific">Dovyalis caffra</name>
    <dbReference type="NCBI Taxonomy" id="77055"/>
    <lineage>
        <taxon>Eukaryota</taxon>
        <taxon>Viridiplantae</taxon>
        <taxon>Streptophyta</taxon>
        <taxon>Embryophyta</taxon>
        <taxon>Tracheophyta</taxon>
        <taxon>Spermatophyta</taxon>
        <taxon>Magnoliopsida</taxon>
        <taxon>eudicotyledons</taxon>
        <taxon>Gunneridae</taxon>
        <taxon>Pentapetalae</taxon>
        <taxon>rosids</taxon>
        <taxon>fabids</taxon>
        <taxon>Malpighiales</taxon>
        <taxon>Salicaceae</taxon>
        <taxon>Flacourtieae</taxon>
        <taxon>Dovyalis</taxon>
    </lineage>
</organism>
<sequence>MTYASRSIEGLLLIFLEHINHHHRANWSILLLRRHLQGCHQVRDTIDDWGYRLTMLYE</sequence>
<dbReference type="AlphaFoldDB" id="A0AAV1RNL9"/>
<reference evidence="1 2" key="1">
    <citation type="submission" date="2024-01" db="EMBL/GenBank/DDBJ databases">
        <authorList>
            <person name="Waweru B."/>
        </authorList>
    </citation>
    <scope>NUCLEOTIDE SEQUENCE [LARGE SCALE GENOMIC DNA]</scope>
</reference>
<keyword evidence="2" id="KW-1185">Reference proteome</keyword>
<evidence type="ECO:0000313" key="2">
    <source>
        <dbReference type="Proteomes" id="UP001314170"/>
    </source>
</evidence>
<comment type="caution">
    <text evidence="1">The sequence shown here is derived from an EMBL/GenBank/DDBJ whole genome shotgun (WGS) entry which is preliminary data.</text>
</comment>
<dbReference type="EMBL" id="CAWUPB010001009">
    <property type="protein sequence ID" value="CAK7336988.1"/>
    <property type="molecule type" value="Genomic_DNA"/>
</dbReference>
<evidence type="ECO:0008006" key="3">
    <source>
        <dbReference type="Google" id="ProtNLM"/>
    </source>
</evidence>
<gene>
    <name evidence="1" type="ORF">DCAF_LOCUS12015</name>
</gene>
<proteinExistence type="predicted"/>
<name>A0AAV1RNL9_9ROSI</name>
<accession>A0AAV1RNL9</accession>